<keyword evidence="3" id="KW-0449">Lipoprotein</keyword>
<dbReference type="PANTHER" id="PTHR31044:SF60">
    <property type="entry name" value="PLASMODESMATA CALLOSE-BINDING PROTEIN 4"/>
    <property type="match status" value="1"/>
</dbReference>
<dbReference type="InterPro" id="IPR012946">
    <property type="entry name" value="X8"/>
</dbReference>
<accession>A0A4Y7JJT1</accession>
<dbReference type="FunFam" id="1.20.58.1040:FF:000001">
    <property type="entry name" value="Glucan endo-1,3-beta-glucosidase 4"/>
    <property type="match status" value="1"/>
</dbReference>
<name>A0A4Y7JJT1_PAPSO</name>
<evidence type="ECO:0000313" key="11">
    <source>
        <dbReference type="EMBL" id="RZC60058.1"/>
    </source>
</evidence>
<evidence type="ECO:0000256" key="4">
    <source>
        <dbReference type="ARBA" id="ARBA00022729"/>
    </source>
</evidence>
<keyword evidence="6" id="KW-1015">Disulfide bond</keyword>
<dbReference type="PANTHER" id="PTHR31044">
    <property type="entry name" value="BETA-1,3 GLUCANASE"/>
    <property type="match status" value="1"/>
</dbReference>
<organism evidence="11 12">
    <name type="scientific">Papaver somniferum</name>
    <name type="common">Opium poppy</name>
    <dbReference type="NCBI Taxonomy" id="3469"/>
    <lineage>
        <taxon>Eukaryota</taxon>
        <taxon>Viridiplantae</taxon>
        <taxon>Streptophyta</taxon>
        <taxon>Embryophyta</taxon>
        <taxon>Tracheophyta</taxon>
        <taxon>Spermatophyta</taxon>
        <taxon>Magnoliopsida</taxon>
        <taxon>Ranunculales</taxon>
        <taxon>Papaveraceae</taxon>
        <taxon>Papaveroideae</taxon>
        <taxon>Papaver</taxon>
    </lineage>
</organism>
<evidence type="ECO:0000256" key="2">
    <source>
        <dbReference type="ARBA" id="ARBA00022475"/>
    </source>
</evidence>
<evidence type="ECO:0000256" key="9">
    <source>
        <dbReference type="SAM" id="SignalP"/>
    </source>
</evidence>
<gene>
    <name evidence="11" type="ORF">C5167_021817</name>
</gene>
<evidence type="ECO:0000256" key="1">
    <source>
        <dbReference type="ARBA" id="ARBA00004609"/>
    </source>
</evidence>
<dbReference type="AlphaFoldDB" id="A0A4Y7JJT1"/>
<keyword evidence="2" id="KW-1003">Cell membrane</keyword>
<reference evidence="11 12" key="1">
    <citation type="journal article" date="2018" name="Science">
        <title>The opium poppy genome and morphinan production.</title>
        <authorList>
            <person name="Guo L."/>
            <person name="Winzer T."/>
            <person name="Yang X."/>
            <person name="Li Y."/>
            <person name="Ning Z."/>
            <person name="He Z."/>
            <person name="Teodor R."/>
            <person name="Lu Y."/>
            <person name="Bowser T.A."/>
            <person name="Graham I.A."/>
            <person name="Ye K."/>
        </authorList>
    </citation>
    <scope>NUCLEOTIDE SEQUENCE [LARGE SCALE GENOMIC DNA]</scope>
    <source>
        <strain evidence="12">cv. HN1</strain>
        <tissue evidence="11">Leaves</tissue>
    </source>
</reference>
<dbReference type="SMART" id="SM00768">
    <property type="entry name" value="X8"/>
    <property type="match status" value="1"/>
</dbReference>
<feature type="chain" id="PRO_5021206559" description="X8 domain-containing protein" evidence="9">
    <location>
        <begin position="23"/>
        <end position="223"/>
    </location>
</feature>
<evidence type="ECO:0000256" key="5">
    <source>
        <dbReference type="ARBA" id="ARBA00023136"/>
    </source>
</evidence>
<feature type="compositionally biased region" description="Low complexity" evidence="8">
    <location>
        <begin position="100"/>
        <end position="109"/>
    </location>
</feature>
<protein>
    <recommendedName>
        <fullName evidence="10">X8 domain-containing protein</fullName>
    </recommendedName>
</protein>
<keyword evidence="12" id="KW-1185">Reference proteome</keyword>
<keyword evidence="7" id="KW-0325">Glycoprotein</keyword>
<feature type="compositionally biased region" description="Gly residues" evidence="8">
    <location>
        <begin position="171"/>
        <end position="188"/>
    </location>
</feature>
<evidence type="ECO:0000256" key="8">
    <source>
        <dbReference type="SAM" id="MobiDB-lite"/>
    </source>
</evidence>
<feature type="signal peptide" evidence="9">
    <location>
        <begin position="1"/>
        <end position="22"/>
    </location>
</feature>
<dbReference type="InterPro" id="IPR044788">
    <property type="entry name" value="X8_dom_prot"/>
</dbReference>
<proteinExistence type="predicted"/>
<dbReference type="GO" id="GO:0009506">
    <property type="term" value="C:plasmodesma"/>
    <property type="evidence" value="ECO:0007669"/>
    <property type="project" value="UniProtKB-ARBA"/>
</dbReference>
<evidence type="ECO:0000313" key="12">
    <source>
        <dbReference type="Proteomes" id="UP000316621"/>
    </source>
</evidence>
<keyword evidence="5" id="KW-0472">Membrane</keyword>
<evidence type="ECO:0000256" key="6">
    <source>
        <dbReference type="ARBA" id="ARBA00023157"/>
    </source>
</evidence>
<dbReference type="OMA" id="RNTNYVS"/>
<keyword evidence="4 9" id="KW-0732">Signal</keyword>
<keyword evidence="3" id="KW-0336">GPI-anchor</keyword>
<feature type="region of interest" description="Disordered" evidence="8">
    <location>
        <begin position="91"/>
        <end position="189"/>
    </location>
</feature>
<dbReference type="Gramene" id="RZC60058">
    <property type="protein sequence ID" value="RZC60058"/>
    <property type="gene ID" value="C5167_021817"/>
</dbReference>
<evidence type="ECO:0000259" key="10">
    <source>
        <dbReference type="SMART" id="SM00768"/>
    </source>
</evidence>
<dbReference type="Proteomes" id="UP000316621">
    <property type="component" value="Chromosome 5"/>
</dbReference>
<feature type="compositionally biased region" description="Gly residues" evidence="8">
    <location>
        <begin position="110"/>
        <end position="119"/>
    </location>
</feature>
<sequence length="223" mass="21909">MSVVLVLPLLIILAFTSHSADAVWCACRPDQSDAVLQKAIDYACGNGADCSAINQGGACYQPNTVRAHCSYAVNSYYQKKGGAQGSCEFSGSAAVTSTDPSPGGSCTFTSGGGGGGGGVTVNPPSTTSPPGSTTPTGGSSTPGGSTMTPGSTTPPGSSSSTFSPPGSLTNGNGGMMGGGFGTGLGPSGTGSIDTSDGGLVLRNTNYVSLLLTVWFPALLFLWV</sequence>
<dbReference type="GO" id="GO:0098552">
    <property type="term" value="C:side of membrane"/>
    <property type="evidence" value="ECO:0007669"/>
    <property type="project" value="UniProtKB-KW"/>
</dbReference>
<evidence type="ECO:0000256" key="7">
    <source>
        <dbReference type="ARBA" id="ARBA00023180"/>
    </source>
</evidence>
<dbReference type="Gene3D" id="1.20.58.1040">
    <property type="match status" value="1"/>
</dbReference>
<evidence type="ECO:0000256" key="3">
    <source>
        <dbReference type="ARBA" id="ARBA00022622"/>
    </source>
</evidence>
<comment type="subcellular location">
    <subcellularLocation>
        <location evidence="1">Cell membrane</location>
        <topology evidence="1">Lipid-anchor</topology>
        <topology evidence="1">GPI-anchor</topology>
    </subcellularLocation>
</comment>
<feature type="domain" description="X8" evidence="10">
    <location>
        <begin position="23"/>
        <end position="108"/>
    </location>
</feature>
<dbReference type="Pfam" id="PF07983">
    <property type="entry name" value="X8"/>
    <property type="match status" value="1"/>
</dbReference>
<dbReference type="GO" id="GO:0005886">
    <property type="term" value="C:plasma membrane"/>
    <property type="evidence" value="ECO:0007669"/>
    <property type="project" value="UniProtKB-SubCell"/>
</dbReference>
<feature type="compositionally biased region" description="Low complexity" evidence="8">
    <location>
        <begin position="120"/>
        <end position="170"/>
    </location>
</feature>
<dbReference type="OrthoDB" id="1930814at2759"/>
<dbReference type="EMBL" id="CM010719">
    <property type="protein sequence ID" value="RZC60058.1"/>
    <property type="molecule type" value="Genomic_DNA"/>
</dbReference>